<sequence>ETNLVLTGYTKIDPLASTISQKNNQFLETLDLSPQRPTLLYAPTFYPSSVEQVLPKLPGLAQGMNVIIKLHGFSWSQRRYKHHSEQAKQIAGQGIYLAIREDYNIVPYYLVSDILLSDISSTLFEYLALDRPIIQTTFYKPRLKHRILKSRLRKRLDLARTEKINFTQRLDHPEELEALVSKTVKNPDSMSRMRQEAADHYLYRTDGKASVRLVDAIEEQWDKDRK</sequence>
<evidence type="ECO:0000313" key="1">
    <source>
        <dbReference type="EMBL" id="SVB56013.1"/>
    </source>
</evidence>
<dbReference type="GO" id="GO:0047355">
    <property type="term" value="F:CDP-glycerol glycerophosphotransferase activity"/>
    <property type="evidence" value="ECO:0007669"/>
    <property type="project" value="InterPro"/>
</dbReference>
<name>A0A382F1C4_9ZZZZ</name>
<feature type="non-terminal residue" evidence="1">
    <location>
        <position position="1"/>
    </location>
</feature>
<organism evidence="1">
    <name type="scientific">marine metagenome</name>
    <dbReference type="NCBI Taxonomy" id="408172"/>
    <lineage>
        <taxon>unclassified sequences</taxon>
        <taxon>metagenomes</taxon>
        <taxon>ecological metagenomes</taxon>
    </lineage>
</organism>
<accession>A0A382F1C4</accession>
<dbReference type="Gene3D" id="3.40.50.12580">
    <property type="match status" value="1"/>
</dbReference>
<protein>
    <submittedName>
        <fullName evidence="1">Uncharacterized protein</fullName>
    </submittedName>
</protein>
<dbReference type="GO" id="GO:0016020">
    <property type="term" value="C:membrane"/>
    <property type="evidence" value="ECO:0007669"/>
    <property type="project" value="InterPro"/>
</dbReference>
<dbReference type="SUPFAM" id="SSF53756">
    <property type="entry name" value="UDP-Glycosyltransferase/glycogen phosphorylase"/>
    <property type="match status" value="1"/>
</dbReference>
<dbReference type="Pfam" id="PF04464">
    <property type="entry name" value="Glyphos_transf"/>
    <property type="match status" value="1"/>
</dbReference>
<dbReference type="InterPro" id="IPR007554">
    <property type="entry name" value="Glycerophosphate_synth"/>
</dbReference>
<proteinExistence type="predicted"/>
<dbReference type="AlphaFoldDB" id="A0A382F1C4"/>
<dbReference type="InterPro" id="IPR043148">
    <property type="entry name" value="TagF_C"/>
</dbReference>
<dbReference type="EMBL" id="UINC01047132">
    <property type="protein sequence ID" value="SVB56013.1"/>
    <property type="molecule type" value="Genomic_DNA"/>
</dbReference>
<gene>
    <name evidence="1" type="ORF">METZ01_LOCUS208867</name>
</gene>
<reference evidence="1" key="1">
    <citation type="submission" date="2018-05" db="EMBL/GenBank/DDBJ databases">
        <authorList>
            <person name="Lanie J.A."/>
            <person name="Ng W.-L."/>
            <person name="Kazmierczak K.M."/>
            <person name="Andrzejewski T.M."/>
            <person name="Davidsen T.M."/>
            <person name="Wayne K.J."/>
            <person name="Tettelin H."/>
            <person name="Glass J.I."/>
            <person name="Rusch D."/>
            <person name="Podicherti R."/>
            <person name="Tsui H.-C.T."/>
            <person name="Winkler M.E."/>
        </authorList>
    </citation>
    <scope>NUCLEOTIDE SEQUENCE</scope>
</reference>